<gene>
    <name evidence="1" type="ORF">HINF_LOCUS39597</name>
    <name evidence="2" type="ORF">HINF_LOCUS67598</name>
</gene>
<dbReference type="EMBL" id="CAXDID020000469">
    <property type="protein sequence ID" value="CAL6094708.1"/>
    <property type="molecule type" value="Genomic_DNA"/>
</dbReference>
<name>A0AA86Q9J8_9EUKA</name>
<sequence>MFTCFGIVGQTEGNLSMQQIQIQINVNTICSSFGIVGMQGLYDQTLLSTSSVAENIIAVLNNSITSSASFSQDIGTLFGANYAQIKQIRNIYINSSYLCSQHSNGGLLGAVGYYNIILQNITIQRTSISSFNVGSGGLIGYTVNCQIYIQDTTINTVSLVAQNGYGLILGYIDGNNTLNIQNSKSIGRNYINNVLYANCGSFTSTIGSATQC</sequence>
<evidence type="ECO:0000313" key="1">
    <source>
        <dbReference type="EMBL" id="CAI9951952.1"/>
    </source>
</evidence>
<protein>
    <submittedName>
        <fullName evidence="2">Hypothetical_protein</fullName>
    </submittedName>
</protein>
<dbReference type="EMBL" id="CATOUU010000830">
    <property type="protein sequence ID" value="CAI9951952.1"/>
    <property type="molecule type" value="Genomic_DNA"/>
</dbReference>
<comment type="caution">
    <text evidence="1">The sequence shown here is derived from an EMBL/GenBank/DDBJ whole genome shotgun (WGS) entry which is preliminary data.</text>
</comment>
<reference evidence="2 3" key="2">
    <citation type="submission" date="2024-07" db="EMBL/GenBank/DDBJ databases">
        <authorList>
            <person name="Akdeniz Z."/>
        </authorList>
    </citation>
    <scope>NUCLEOTIDE SEQUENCE [LARGE SCALE GENOMIC DNA]</scope>
</reference>
<evidence type="ECO:0000313" key="3">
    <source>
        <dbReference type="Proteomes" id="UP001642409"/>
    </source>
</evidence>
<reference evidence="1" key="1">
    <citation type="submission" date="2023-06" db="EMBL/GenBank/DDBJ databases">
        <authorList>
            <person name="Kurt Z."/>
        </authorList>
    </citation>
    <scope>NUCLEOTIDE SEQUENCE</scope>
</reference>
<accession>A0AA86Q9J8</accession>
<dbReference type="AlphaFoldDB" id="A0AA86Q9J8"/>
<dbReference type="Proteomes" id="UP001642409">
    <property type="component" value="Unassembled WGS sequence"/>
</dbReference>
<organism evidence="1">
    <name type="scientific">Hexamita inflata</name>
    <dbReference type="NCBI Taxonomy" id="28002"/>
    <lineage>
        <taxon>Eukaryota</taxon>
        <taxon>Metamonada</taxon>
        <taxon>Diplomonadida</taxon>
        <taxon>Hexamitidae</taxon>
        <taxon>Hexamitinae</taxon>
        <taxon>Hexamita</taxon>
    </lineage>
</organism>
<proteinExistence type="predicted"/>
<evidence type="ECO:0000313" key="2">
    <source>
        <dbReference type="EMBL" id="CAL6094708.1"/>
    </source>
</evidence>
<keyword evidence="3" id="KW-1185">Reference proteome</keyword>